<reference evidence="1 2" key="1">
    <citation type="journal article" date="2012" name="Science">
        <title>The Paleozoic origin of enzymatic lignin decomposition reconstructed from 31 fungal genomes.</title>
        <authorList>
            <person name="Floudas D."/>
            <person name="Binder M."/>
            <person name="Riley R."/>
            <person name="Barry K."/>
            <person name="Blanchette R.A."/>
            <person name="Henrissat B."/>
            <person name="Martinez A.T."/>
            <person name="Otillar R."/>
            <person name="Spatafora J.W."/>
            <person name="Yadav J.S."/>
            <person name="Aerts A."/>
            <person name="Benoit I."/>
            <person name="Boyd A."/>
            <person name="Carlson A."/>
            <person name="Copeland A."/>
            <person name="Coutinho P.M."/>
            <person name="de Vries R.P."/>
            <person name="Ferreira P."/>
            <person name="Findley K."/>
            <person name="Foster B."/>
            <person name="Gaskell J."/>
            <person name="Glotzer D."/>
            <person name="Gorecki P."/>
            <person name="Heitman J."/>
            <person name="Hesse C."/>
            <person name="Hori C."/>
            <person name="Igarashi K."/>
            <person name="Jurgens J.A."/>
            <person name="Kallen N."/>
            <person name="Kersten P."/>
            <person name="Kohler A."/>
            <person name="Kuees U."/>
            <person name="Kumar T.K.A."/>
            <person name="Kuo A."/>
            <person name="LaButti K."/>
            <person name="Larrondo L.F."/>
            <person name="Lindquist E."/>
            <person name="Ling A."/>
            <person name="Lombard V."/>
            <person name="Lucas S."/>
            <person name="Lundell T."/>
            <person name="Martin R."/>
            <person name="McLaughlin D.J."/>
            <person name="Morgenstern I."/>
            <person name="Morin E."/>
            <person name="Murat C."/>
            <person name="Nagy L.G."/>
            <person name="Nolan M."/>
            <person name="Ohm R.A."/>
            <person name="Patyshakuliyeva A."/>
            <person name="Rokas A."/>
            <person name="Ruiz-Duenas F.J."/>
            <person name="Sabat G."/>
            <person name="Salamov A."/>
            <person name="Samejima M."/>
            <person name="Schmutz J."/>
            <person name="Slot J.C."/>
            <person name="St John F."/>
            <person name="Stenlid J."/>
            <person name="Sun H."/>
            <person name="Sun S."/>
            <person name="Syed K."/>
            <person name="Tsang A."/>
            <person name="Wiebenga A."/>
            <person name="Young D."/>
            <person name="Pisabarro A."/>
            <person name="Eastwood D.C."/>
            <person name="Martin F."/>
            <person name="Cullen D."/>
            <person name="Grigoriev I.V."/>
            <person name="Hibbett D.S."/>
        </authorList>
    </citation>
    <scope>NUCLEOTIDE SEQUENCE</scope>
    <source>
        <strain evidence="2">FP-58527</strain>
    </source>
</reference>
<dbReference type="AlphaFoldDB" id="S8DV48"/>
<evidence type="ECO:0000313" key="1">
    <source>
        <dbReference type="EMBL" id="EPS97036.1"/>
    </source>
</evidence>
<evidence type="ECO:0000313" key="2">
    <source>
        <dbReference type="Proteomes" id="UP000015241"/>
    </source>
</evidence>
<dbReference type="EMBL" id="KE504180">
    <property type="protein sequence ID" value="EPS97036.1"/>
    <property type="molecule type" value="Genomic_DNA"/>
</dbReference>
<organism evidence="1 2">
    <name type="scientific">Fomitopsis schrenkii</name>
    <name type="common">Brown rot fungus</name>
    <dbReference type="NCBI Taxonomy" id="2126942"/>
    <lineage>
        <taxon>Eukaryota</taxon>
        <taxon>Fungi</taxon>
        <taxon>Dikarya</taxon>
        <taxon>Basidiomycota</taxon>
        <taxon>Agaricomycotina</taxon>
        <taxon>Agaricomycetes</taxon>
        <taxon>Polyporales</taxon>
        <taxon>Fomitopsis</taxon>
    </lineage>
</organism>
<keyword evidence="2" id="KW-1185">Reference proteome</keyword>
<dbReference type="HOGENOM" id="CLU_1219711_0_0_1"/>
<proteinExistence type="predicted"/>
<dbReference type="Proteomes" id="UP000015241">
    <property type="component" value="Unassembled WGS sequence"/>
</dbReference>
<gene>
    <name evidence="1" type="ORF">FOMPIDRAFT_1018503</name>
</gene>
<dbReference type="InParanoid" id="S8DV48"/>
<sequence>MSDRHRTECIEGLLNKDSTVCIFQEVQQIIKREVDSCELSMRKMSVIGVGSAHLVPDISATQASPPQRTTHPIAPRRDTYQNSWDAAQDVAELIAGNHENAIEIGFSQGLHMRNRYGQQATTGTGVRSNIHSLMWEGILTQMGVERNQPIMSMGCKVVEHTQASARISASSLCGSGHLPQVDLNSPIETAHRDDYPKPLRVLNYYRVIVASHERPELFVASLKARQR</sequence>
<protein>
    <submittedName>
        <fullName evidence="1">Uncharacterized protein</fullName>
    </submittedName>
</protein>
<accession>S8DV48</accession>
<name>S8DV48_FOMSC</name>